<dbReference type="InterPro" id="IPR003673">
    <property type="entry name" value="CoA-Trfase_fam_III"/>
</dbReference>
<dbReference type="AlphaFoldDB" id="A0A8B2NT03"/>
<reference evidence="2 3" key="1">
    <citation type="submission" date="2018-05" db="EMBL/GenBank/DDBJ databases">
        <title>Acuticoccus sediminis sp. nov., isolated from deep-sea sediment of Indian Ocean.</title>
        <authorList>
            <person name="Liu X."/>
            <person name="Lai Q."/>
            <person name="Du Y."/>
            <person name="Sun F."/>
            <person name="Zhang X."/>
            <person name="Wang S."/>
            <person name="Shao Z."/>
        </authorList>
    </citation>
    <scope>NUCLEOTIDE SEQUENCE [LARGE SCALE GENOMIC DNA]</scope>
    <source>
        <strain evidence="2 3">PTG4-2</strain>
    </source>
</reference>
<accession>A0A8B2NT03</accession>
<dbReference type="InterPro" id="IPR044855">
    <property type="entry name" value="CoA-Trfase_III_dom3_sf"/>
</dbReference>
<dbReference type="PANTHER" id="PTHR48207">
    <property type="entry name" value="SUCCINATE--HYDROXYMETHYLGLUTARATE COA-TRANSFERASE"/>
    <property type="match status" value="1"/>
</dbReference>
<dbReference type="OrthoDB" id="7208981at2"/>
<keyword evidence="3" id="KW-1185">Reference proteome</keyword>
<dbReference type="InterPro" id="IPR050483">
    <property type="entry name" value="CoA-transferase_III_domain"/>
</dbReference>
<dbReference type="GO" id="GO:0008410">
    <property type="term" value="F:CoA-transferase activity"/>
    <property type="evidence" value="ECO:0007669"/>
    <property type="project" value="TreeGrafter"/>
</dbReference>
<protein>
    <submittedName>
        <fullName evidence="2">CoA transferase</fullName>
    </submittedName>
</protein>
<evidence type="ECO:0000313" key="3">
    <source>
        <dbReference type="Proteomes" id="UP000249590"/>
    </source>
</evidence>
<dbReference type="RefSeq" id="WP_111345361.1">
    <property type="nucleotide sequence ID" value="NZ_QHHQ01000002.1"/>
</dbReference>
<dbReference type="Gene3D" id="3.40.50.10540">
    <property type="entry name" value="Crotonobetainyl-coa:carnitine coa-transferase, domain 1"/>
    <property type="match status" value="1"/>
</dbReference>
<keyword evidence="1 2" id="KW-0808">Transferase</keyword>
<dbReference type="Gene3D" id="3.30.1540.10">
    <property type="entry name" value="formyl-coa transferase, domain 3"/>
    <property type="match status" value="1"/>
</dbReference>
<comment type="caution">
    <text evidence="2">The sequence shown here is derived from an EMBL/GenBank/DDBJ whole genome shotgun (WGS) entry which is preliminary data.</text>
</comment>
<dbReference type="Pfam" id="PF02515">
    <property type="entry name" value="CoA_transf_3"/>
    <property type="match status" value="1"/>
</dbReference>
<evidence type="ECO:0000256" key="1">
    <source>
        <dbReference type="ARBA" id="ARBA00022679"/>
    </source>
</evidence>
<sequence>MTMSGDTFEGALDGLRVVDFSQGVAGPNAAMMMARCGADVVKVEPPQGDWSRVLGESYGGDNPYAVTGNFGKRSVVLDMKTDEGLNAARRLAEGADIVVEAFRPGVMAKFGLDYATLATANPGLIMLSITGFGQTGPYRDLPATDTVLQAASGFMHLNADGTGRPRKLDLVIVDYLAGLHGFQMVLHSLLVRARTGRGRHLDCPLLQSAASIQAVKALEEHLRGGPPRMLYAPVGAFATSDGFVAVTVRLDSHFAALCRTLGCPDLVADERFATLELRVQNVAALDEALAPHFARWSRAELAAALADAGVLNAAVNDYAAYVSDPHVTAVGMLQWIDHPRLGPIPVTPTPGLPAFAPGAAHSASPTLGEHTREVLEELGLSQGATAGNDG</sequence>
<dbReference type="InterPro" id="IPR023606">
    <property type="entry name" value="CoA-Trfase_III_dom_1_sf"/>
</dbReference>
<evidence type="ECO:0000313" key="2">
    <source>
        <dbReference type="EMBL" id="RAI02061.1"/>
    </source>
</evidence>
<name>A0A8B2NT03_9HYPH</name>
<dbReference type="SUPFAM" id="SSF89796">
    <property type="entry name" value="CoA-transferase family III (CaiB/BaiF)"/>
    <property type="match status" value="1"/>
</dbReference>
<proteinExistence type="predicted"/>
<dbReference type="PANTHER" id="PTHR48207:SF4">
    <property type="entry name" value="BLL6097 PROTEIN"/>
    <property type="match status" value="1"/>
</dbReference>
<organism evidence="2 3">
    <name type="scientific">Acuticoccus sediminis</name>
    <dbReference type="NCBI Taxonomy" id="2184697"/>
    <lineage>
        <taxon>Bacteria</taxon>
        <taxon>Pseudomonadati</taxon>
        <taxon>Pseudomonadota</taxon>
        <taxon>Alphaproteobacteria</taxon>
        <taxon>Hyphomicrobiales</taxon>
        <taxon>Amorphaceae</taxon>
        <taxon>Acuticoccus</taxon>
    </lineage>
</organism>
<gene>
    <name evidence="2" type="ORF">DLJ53_11835</name>
</gene>
<dbReference type="EMBL" id="QHHQ01000002">
    <property type="protein sequence ID" value="RAI02061.1"/>
    <property type="molecule type" value="Genomic_DNA"/>
</dbReference>
<dbReference type="Proteomes" id="UP000249590">
    <property type="component" value="Unassembled WGS sequence"/>
</dbReference>